<feature type="compositionally biased region" description="Polar residues" evidence="1">
    <location>
        <begin position="66"/>
        <end position="81"/>
    </location>
</feature>
<evidence type="ECO:0000313" key="3">
    <source>
        <dbReference type="EMBL" id="KAF2197742.1"/>
    </source>
</evidence>
<feature type="region of interest" description="Disordered" evidence="1">
    <location>
        <begin position="209"/>
        <end position="243"/>
    </location>
</feature>
<evidence type="ECO:0000313" key="4">
    <source>
        <dbReference type="Proteomes" id="UP000799536"/>
    </source>
</evidence>
<dbReference type="PANTHER" id="PTHR37544">
    <property type="entry name" value="SPRAY-RELATED"/>
    <property type="match status" value="1"/>
</dbReference>
<proteinExistence type="predicted"/>
<keyword evidence="2" id="KW-0472">Membrane</keyword>
<dbReference type="InterPro" id="IPR021840">
    <property type="entry name" value="DUF3433"/>
</dbReference>
<feature type="compositionally biased region" description="Acidic residues" evidence="1">
    <location>
        <begin position="181"/>
        <end position="191"/>
    </location>
</feature>
<feature type="transmembrane region" description="Helical" evidence="2">
    <location>
        <begin position="628"/>
        <end position="648"/>
    </location>
</feature>
<dbReference type="OrthoDB" id="3057599at2759"/>
<keyword evidence="2" id="KW-0812">Transmembrane</keyword>
<organism evidence="3 4">
    <name type="scientific">Delitschia confertaspora ATCC 74209</name>
    <dbReference type="NCBI Taxonomy" id="1513339"/>
    <lineage>
        <taxon>Eukaryota</taxon>
        <taxon>Fungi</taxon>
        <taxon>Dikarya</taxon>
        <taxon>Ascomycota</taxon>
        <taxon>Pezizomycotina</taxon>
        <taxon>Dothideomycetes</taxon>
        <taxon>Pleosporomycetidae</taxon>
        <taxon>Pleosporales</taxon>
        <taxon>Delitschiaceae</taxon>
        <taxon>Delitschia</taxon>
    </lineage>
</organism>
<name>A0A9P4JJB3_9PLEO</name>
<accession>A0A9P4JJB3</accession>
<feature type="transmembrane region" description="Helical" evidence="2">
    <location>
        <begin position="390"/>
        <end position="412"/>
    </location>
</feature>
<feature type="compositionally biased region" description="Polar residues" evidence="1">
    <location>
        <begin position="109"/>
        <end position="122"/>
    </location>
</feature>
<feature type="transmembrane region" description="Helical" evidence="2">
    <location>
        <begin position="737"/>
        <end position="756"/>
    </location>
</feature>
<dbReference type="Proteomes" id="UP000799536">
    <property type="component" value="Unassembled WGS sequence"/>
</dbReference>
<feature type="transmembrane region" description="Helical" evidence="2">
    <location>
        <begin position="279"/>
        <end position="302"/>
    </location>
</feature>
<keyword evidence="4" id="KW-1185">Reference proteome</keyword>
<feature type="transmembrane region" description="Helical" evidence="2">
    <location>
        <begin position="699"/>
        <end position="722"/>
    </location>
</feature>
<feature type="compositionally biased region" description="Polar residues" evidence="1">
    <location>
        <begin position="9"/>
        <end position="29"/>
    </location>
</feature>
<sequence>MNVEPPFQLKQTNVSRPQLVHSDSQQSIAASEDYYSVSEKPSSTSDDRSKTAVPRYHTPPSRIITPGQSHDQLQEAANTVTYLRGAGRARQHLEPPQAARGNSADAGDNSHSSGGTAVSTILQDYMERPPEEIGQQPPEMERPSPSTTPGVDETPYIRFAIDQLTRDEEVRGSRHYPVSNIEEEERSEEDYPVERVVSDEGLGYMAQEEKDHQRLSRPPASKPPMNPTVVESAPVRTTKSTARNTDRSVQPDIFIPFKPEPHSYQHSPLRFRPAILRPLWLGLFILLCLLMLGALMFCAIYSHRTGIIGLWDYKAFGDSRYFVFEYLPTMLGMIILMWLFQVKTALQRTIPFISMASESTLQRSEAVFLQLYPMQFILPKVEYFRAGQPLIGLCYIIFWLFTWTIPLLASVFNVRYDLDRAQWRWIAVRGVIWAVIALYILLILALIFVMVYLLRKETGLKWDPRSLADIIALLERSNIMTDYDGSETLSKVQFKERLANRTDRIGYWHTSKRPNDIFYGFGEAGGATRRYSIVDGKIREQTLEKSSKATPVSGGDFSIRMDIRSPNVRLKYLPWYLKDTSIVAWIVTAVVLFIAFLVVSFLNRAIRSGFLPQVSAPTTSSGWSASNFLYSFVPAAIAHILFLAMLSLDHSIRTLQPYMSLSQKGGSTAESSLLVDYACRFPISVTFAALENRHFQTAILSLVSLASLALPVLAGGCFWTQYYQSAGKVRVSADMPAYYALCVFLALYIIGLFALIPKRRRAALPHRSNSLAEIISWLYQSQILADRTFNRPQTKAELVARLMGKGYLDRTWMSSLGSLIKLSRDNLKDTENLLTVEQITSGKSSKGDAKTTTEFDPAGIKYGFGIHVGRDGLEHIGIDRVRRGGGRELVIFEEQQKSTGKSNV</sequence>
<keyword evidence="2" id="KW-1133">Transmembrane helix</keyword>
<evidence type="ECO:0000256" key="2">
    <source>
        <dbReference type="SAM" id="Phobius"/>
    </source>
</evidence>
<feature type="transmembrane region" description="Helical" evidence="2">
    <location>
        <begin position="322"/>
        <end position="340"/>
    </location>
</feature>
<dbReference type="Pfam" id="PF11915">
    <property type="entry name" value="DUF3433"/>
    <property type="match status" value="2"/>
</dbReference>
<evidence type="ECO:0000256" key="1">
    <source>
        <dbReference type="SAM" id="MobiDB-lite"/>
    </source>
</evidence>
<dbReference type="PANTHER" id="PTHR37544:SF1">
    <property type="entry name" value="PHOSPHORIBOSYLAMINOIMIDAZOLE-SUCCINOCARBOXAMIDE SYNTHASE"/>
    <property type="match status" value="1"/>
</dbReference>
<comment type="caution">
    <text evidence="3">The sequence shown here is derived from an EMBL/GenBank/DDBJ whole genome shotgun (WGS) entry which is preliminary data.</text>
</comment>
<gene>
    <name evidence="3" type="ORF">GQ43DRAFT_402394</name>
</gene>
<dbReference type="EMBL" id="ML994203">
    <property type="protein sequence ID" value="KAF2197742.1"/>
    <property type="molecule type" value="Genomic_DNA"/>
</dbReference>
<dbReference type="AlphaFoldDB" id="A0A9P4JJB3"/>
<feature type="transmembrane region" description="Helical" evidence="2">
    <location>
        <begin position="582"/>
        <end position="602"/>
    </location>
</feature>
<feature type="transmembrane region" description="Helical" evidence="2">
    <location>
        <begin position="432"/>
        <end position="454"/>
    </location>
</feature>
<feature type="region of interest" description="Disordered" evidence="1">
    <location>
        <begin position="1"/>
        <end position="192"/>
    </location>
</feature>
<reference evidence="3" key="1">
    <citation type="journal article" date="2020" name="Stud. Mycol.">
        <title>101 Dothideomycetes genomes: a test case for predicting lifestyles and emergence of pathogens.</title>
        <authorList>
            <person name="Haridas S."/>
            <person name="Albert R."/>
            <person name="Binder M."/>
            <person name="Bloem J."/>
            <person name="Labutti K."/>
            <person name="Salamov A."/>
            <person name="Andreopoulos B."/>
            <person name="Baker S."/>
            <person name="Barry K."/>
            <person name="Bills G."/>
            <person name="Bluhm B."/>
            <person name="Cannon C."/>
            <person name="Castanera R."/>
            <person name="Culley D."/>
            <person name="Daum C."/>
            <person name="Ezra D."/>
            <person name="Gonzalez J."/>
            <person name="Henrissat B."/>
            <person name="Kuo A."/>
            <person name="Liang C."/>
            <person name="Lipzen A."/>
            <person name="Lutzoni F."/>
            <person name="Magnuson J."/>
            <person name="Mondo S."/>
            <person name="Nolan M."/>
            <person name="Ohm R."/>
            <person name="Pangilinan J."/>
            <person name="Park H.-J."/>
            <person name="Ramirez L."/>
            <person name="Alfaro M."/>
            <person name="Sun H."/>
            <person name="Tritt A."/>
            <person name="Yoshinaga Y."/>
            <person name="Zwiers L.-H."/>
            <person name="Turgeon B."/>
            <person name="Goodwin S."/>
            <person name="Spatafora J."/>
            <person name="Crous P."/>
            <person name="Grigoriev I."/>
        </authorList>
    </citation>
    <scope>NUCLEOTIDE SEQUENCE</scope>
    <source>
        <strain evidence="3">ATCC 74209</strain>
    </source>
</reference>
<protein>
    <submittedName>
        <fullName evidence="3">Uncharacterized protein</fullName>
    </submittedName>
</protein>